<name>A0A1F5WU95_9BACT</name>
<dbReference type="InterPro" id="IPR045584">
    <property type="entry name" value="Pilin-like"/>
</dbReference>
<keyword evidence="1" id="KW-1133">Transmembrane helix</keyword>
<proteinExistence type="predicted"/>
<gene>
    <name evidence="2" type="ORF">A2W54_01980</name>
</gene>
<dbReference type="NCBIfam" id="TIGR02532">
    <property type="entry name" value="IV_pilin_GFxxxE"/>
    <property type="match status" value="1"/>
</dbReference>
<dbReference type="Pfam" id="PF07963">
    <property type="entry name" value="N_methyl"/>
    <property type="match status" value="1"/>
</dbReference>
<dbReference type="AlphaFoldDB" id="A0A1F5WU95"/>
<keyword evidence="1" id="KW-0472">Membrane</keyword>
<dbReference type="PROSITE" id="PS00409">
    <property type="entry name" value="PROKAR_NTER_METHYL"/>
    <property type="match status" value="1"/>
</dbReference>
<organism evidence="2 3">
    <name type="scientific">Candidatus Giovannonibacteria bacterium RIFCSPHIGHO2_02_43_13</name>
    <dbReference type="NCBI Taxonomy" id="1798330"/>
    <lineage>
        <taxon>Bacteria</taxon>
        <taxon>Candidatus Giovannoniibacteriota</taxon>
    </lineage>
</organism>
<reference evidence="2 3" key="1">
    <citation type="journal article" date="2016" name="Nat. Commun.">
        <title>Thousands of microbial genomes shed light on interconnected biogeochemical processes in an aquifer system.</title>
        <authorList>
            <person name="Anantharaman K."/>
            <person name="Brown C.T."/>
            <person name="Hug L.A."/>
            <person name="Sharon I."/>
            <person name="Castelle C.J."/>
            <person name="Probst A.J."/>
            <person name="Thomas B.C."/>
            <person name="Singh A."/>
            <person name="Wilkins M.J."/>
            <person name="Karaoz U."/>
            <person name="Brodie E.L."/>
            <person name="Williams K.H."/>
            <person name="Hubbard S.S."/>
            <person name="Banfield J.F."/>
        </authorList>
    </citation>
    <scope>NUCLEOTIDE SEQUENCE [LARGE SCALE GENOMIC DNA]</scope>
</reference>
<sequence length="190" mass="20350">MMKKGFSLIEMIVAVGIFSVAALIGVTALLSLTVSQRKAIAIQSAYDNMRFGVEVISKDLRTGDIIHCSSSGVLTMPQDCPPGVNDADPLHQSITFLNSSGQTVRYRLNTCGSVGCIQRSVGGGPDEQLTGDDINIQDLRFFVKGSLPSEDETPPFHSTVTIIARGEAGSGKSKSQFSLETTVIQRTVRK</sequence>
<dbReference type="Proteomes" id="UP000178425">
    <property type="component" value="Unassembled WGS sequence"/>
</dbReference>
<accession>A0A1F5WU95</accession>
<evidence type="ECO:0008006" key="4">
    <source>
        <dbReference type="Google" id="ProtNLM"/>
    </source>
</evidence>
<evidence type="ECO:0000313" key="2">
    <source>
        <dbReference type="EMBL" id="OGF79227.1"/>
    </source>
</evidence>
<comment type="caution">
    <text evidence="2">The sequence shown here is derived from an EMBL/GenBank/DDBJ whole genome shotgun (WGS) entry which is preliminary data.</text>
</comment>
<dbReference type="InterPro" id="IPR012902">
    <property type="entry name" value="N_methyl_site"/>
</dbReference>
<dbReference type="SUPFAM" id="SSF54523">
    <property type="entry name" value="Pili subunits"/>
    <property type="match status" value="1"/>
</dbReference>
<evidence type="ECO:0000256" key="1">
    <source>
        <dbReference type="SAM" id="Phobius"/>
    </source>
</evidence>
<evidence type="ECO:0000313" key="3">
    <source>
        <dbReference type="Proteomes" id="UP000178425"/>
    </source>
</evidence>
<keyword evidence="1" id="KW-0812">Transmembrane</keyword>
<protein>
    <recommendedName>
        <fullName evidence="4">Type II secretion system protein J</fullName>
    </recommendedName>
</protein>
<dbReference type="EMBL" id="MFHI01000008">
    <property type="protein sequence ID" value="OGF79227.1"/>
    <property type="molecule type" value="Genomic_DNA"/>
</dbReference>
<feature type="transmembrane region" description="Helical" evidence="1">
    <location>
        <begin position="12"/>
        <end position="34"/>
    </location>
</feature>